<feature type="coiled-coil region" evidence="7">
    <location>
        <begin position="218"/>
        <end position="255"/>
    </location>
</feature>
<dbReference type="SUPFAM" id="SSF52833">
    <property type="entry name" value="Thioredoxin-like"/>
    <property type="match status" value="1"/>
</dbReference>
<feature type="repeat" description="TPR" evidence="6">
    <location>
        <begin position="728"/>
        <end position="761"/>
    </location>
</feature>
<dbReference type="Pfam" id="PF00196">
    <property type="entry name" value="GerE"/>
    <property type="match status" value="1"/>
</dbReference>
<keyword evidence="3" id="KW-0238">DNA-binding</keyword>
<dbReference type="PROSITE" id="PS51352">
    <property type="entry name" value="THIOREDOXIN_2"/>
    <property type="match status" value="1"/>
</dbReference>
<dbReference type="PROSITE" id="PS50043">
    <property type="entry name" value="HTH_LUXR_2"/>
    <property type="match status" value="1"/>
</dbReference>
<evidence type="ECO:0000259" key="9">
    <source>
        <dbReference type="PROSITE" id="PS50110"/>
    </source>
</evidence>
<evidence type="ECO:0000256" key="7">
    <source>
        <dbReference type="SAM" id="Coils"/>
    </source>
</evidence>
<dbReference type="SMART" id="SM00421">
    <property type="entry name" value="HTH_LUXR"/>
    <property type="match status" value="1"/>
</dbReference>
<feature type="modified residue" description="4-aspartylphosphate" evidence="5">
    <location>
        <position position="1503"/>
    </location>
</feature>
<dbReference type="GO" id="GO:0006355">
    <property type="term" value="P:regulation of DNA-templated transcription"/>
    <property type="evidence" value="ECO:0007669"/>
    <property type="project" value="InterPro"/>
</dbReference>
<dbReference type="SUPFAM" id="SSF48452">
    <property type="entry name" value="TPR-like"/>
    <property type="match status" value="4"/>
</dbReference>
<dbReference type="InterPro" id="IPR000866">
    <property type="entry name" value="AhpC/TSA"/>
</dbReference>
<dbReference type="EMBL" id="CAMXCT030000001">
    <property type="protein sequence ID" value="CAL4759301.1"/>
    <property type="molecule type" value="Genomic_DNA"/>
</dbReference>
<dbReference type="SUPFAM" id="SSF49742">
    <property type="entry name" value="PHM/PNGase F"/>
    <property type="match status" value="2"/>
</dbReference>
<evidence type="ECO:0000313" key="13">
    <source>
        <dbReference type="Proteomes" id="UP001152797"/>
    </source>
</evidence>
<evidence type="ECO:0000256" key="2">
    <source>
        <dbReference type="ARBA" id="ARBA00022803"/>
    </source>
</evidence>
<feature type="domain" description="HTH luxR-type" evidence="8">
    <location>
        <begin position="1584"/>
        <end position="1649"/>
    </location>
</feature>
<dbReference type="Gene3D" id="1.25.40.10">
    <property type="entry name" value="Tetratricopeptide repeat domain"/>
    <property type="match status" value="5"/>
</dbReference>
<dbReference type="GO" id="GO:0016209">
    <property type="term" value="F:antioxidant activity"/>
    <property type="evidence" value="ECO:0007669"/>
    <property type="project" value="InterPro"/>
</dbReference>
<dbReference type="InterPro" id="IPR051012">
    <property type="entry name" value="CellSynth/LPSAsmb/PSIAsmb"/>
</dbReference>
<dbReference type="GO" id="GO:0016715">
    <property type="term" value="F:oxidoreductase activity, acting on paired donors, with incorporation or reduction of molecular oxygen, reduced ascorbate as one donor, and incorporation of one atom of oxygen"/>
    <property type="evidence" value="ECO:0007669"/>
    <property type="project" value="InterPro"/>
</dbReference>
<keyword evidence="5" id="KW-0597">Phosphoprotein</keyword>
<dbReference type="EMBL" id="CAMXCT020000001">
    <property type="protein sequence ID" value="CAL1125364.1"/>
    <property type="molecule type" value="Genomic_DNA"/>
</dbReference>
<evidence type="ECO:0000256" key="3">
    <source>
        <dbReference type="ARBA" id="ARBA00023125"/>
    </source>
</evidence>
<organism evidence="11">
    <name type="scientific">Cladocopium goreaui</name>
    <dbReference type="NCBI Taxonomy" id="2562237"/>
    <lineage>
        <taxon>Eukaryota</taxon>
        <taxon>Sar</taxon>
        <taxon>Alveolata</taxon>
        <taxon>Dinophyceae</taxon>
        <taxon>Suessiales</taxon>
        <taxon>Symbiodiniaceae</taxon>
        <taxon>Cladocopium</taxon>
    </lineage>
</organism>
<dbReference type="InterPro" id="IPR008977">
    <property type="entry name" value="PHM/PNGase_F_dom_sf"/>
</dbReference>
<proteinExistence type="predicted"/>
<keyword evidence="2 6" id="KW-0802">TPR repeat</keyword>
<dbReference type="InterPro" id="IPR011006">
    <property type="entry name" value="CheY-like_superfamily"/>
</dbReference>
<sequence>MLAGAVLCGLSSSSSCQAQDAQPASAAAKRFDELDARYWKIVTARPREGTALERWYRHWADAGRAEELMARVNDAVQAEPNNAQLQLLWGLLLQRRGDFPAAQAALSIAAEMATDDYYPHFALGKLAAQRGKLDEAAAALRRAAELNPPQSQWLDIHKQLGRVQLRGGQRHEALATWGEVAEQFPADTPVLQELAELLAAEGQYEAAIERWQQVAANAKTDRNLAVEAERKIAGLEAQAGRRDEAVARLDNLLNRLEPNSWLASDVRRQIELLFVQRGDHAELIAYYRRRLKSRTDDLKTMLALAAALQQAGDDNEAVALLTTIVERSPENNDAQWQLIQLQAEQGNFNPAIEQARAFIVDHPRDVEAIRRLAELEVQAAIAEEDSSLFAIAGETFRKMASVRADDPALALTSAQVCEAAARQAELYAAENPLFEVAESLYREAVQRAPERAEFHEQLGAYLHRQDDPQGALEAWKPIAAGSQDTAERCLQLAEILNRYEFPAEAIAELRRSLEHDPSQTKARQQLARWLTNGKAYDDALTEIEHLQQTATSTDELQAALELRVDVLRLAHRVESAIAELQKQVTEGEAALENHWLLALLWLENRQPEAALAEIEAALAIQPQDSTLLNTAAVLAGKADKSARAIEIYEQLATLDPQRTTVHLAQAARVHLMHGEGEQARTVAERIVAEHPTSPMGYRLLAEVSAFSGLPDERLAALQRAVEVAPSDASVQKQLAELLERRGRDEAALEHYRRAFELVDSHVERLHLVSLLVPLAQRTRNYPQLLEFLRESNRGRGSPPEEALLVVEAMRQAGELQLAFQETQSLLSQAGEQREVLETAVLLAEALGNFETAVDLQRRVVRLDPHRPALEKLAECSLAAGDEEAARNAWHRIVRELEDPQAIYDTIDSELRRGELIASQLLLSVALEVRPNDWGLLLRAAHVASLEGDESKGIQYLTRVLDIPSTEEATVHVPPFSGEVFDFNLIQIPTDIAAEVPEVGDYQVAKRTLELLAQQRWVTNLAVRQEKELSKRKADRHRAEAYARVLRHQRAEQQRKVSSQFIVPDNLAHAKVVALCGLWEIARETGELDLWLQAQRNEANAHVLARLSAVAFADKHYEQGRQLLADSIEKDPESASPHLLRLTAFQDDASFTSLSADSKSEALADLEASQKWISIHRPAWAIALAPSYWNAMISMQAGERVRSELRLAIENANEIKQLPLLAVLATRLSDLVLQRQVFEKAVELPLGEVNQAEQIDALQRLLEQKFLYSDDEQYVAAMIATMGRYLEATQPTAELLETSDPGAATENTSTVPPRFPWATPYLDARRLKVLSHVYQHCEAASRVFVLQDYLQSRIEQGEAIDRQCFMLSRSYVQWWSGELGASLDTLRSLSAAYPSEAAFRVILSQALVADGSPELALEVLDSLPSPTVVMGYSTDRLRRQLIDEIGLFMDVEHARVYVVDDEPATRDSLTVLLRSYEFEAIGCSSGESFLREFDHALPGCVVVDLRMPGMSGDQLQQRMNSDGINVPIIFLTGYADVSTTVQVMQQGAVTLLEKPYQSNELIDAVREAIRRDREMFRQRAWHQDIASRLNNLTVGEVQVMNLMLEGKPNKAIAATLDVSMRTIDRRRRSVLDKMQSESVPELAQLITAYRRQEVVFARVAPDFLRSIRKGARMGDTAGEVAASESRVGKQIDNFTLTDYRGQERSLDDWNDAECVVVAFLGTECPLVKLYAPRLAHLAETWQDRGVQFVGINSNRQDSITEVAAYAGRHGIPFPVLKDPANRIADSFGAVRTPEVFVLDKNRVVRYWGRIDDQFGIGFQKPEADREDLHVALEEILAGKEVSKPTTEVQGCLIGRVLRPDPNGEVTYSEHVAHVLKARCAECHHEGQIAPFSLTNYEDALGWAEMIQEVVHDRRMPPWFASPEHGSFQNNPTMSDEEIQLIDEWIAGGCPEGDPAALPGPLQVAEGWGIPEPDEIFYMSEEPFTVPADGAVAYQYYRVSPGNTEDRWIKFAEVKAGNPAVVHHVIVFIQSPGGGRFGNPQMAYAPGMTPRRFGEDMAIKLPAGAELVFQVHYTPNGTEQTDRSYVGVVYADPEDVKYEVVGGSCGTMALRIPPNDPAYEITSQQRFRRDTLLLGMNPHMHLRGKSFRYELEHADGTREVLLDVPRYDFNWQLWYNLEEPKVMPKGSRLVCTAQFDNSEDNLANPDPSQVVTWGEQTWDEMMFGFYSYIVPVEDSE</sequence>
<reference evidence="12 13" key="2">
    <citation type="submission" date="2024-05" db="EMBL/GenBank/DDBJ databases">
        <authorList>
            <person name="Chen Y."/>
            <person name="Shah S."/>
            <person name="Dougan E. K."/>
            <person name="Thang M."/>
            <person name="Chan C."/>
        </authorList>
    </citation>
    <scope>NUCLEOTIDE SEQUENCE [LARGE SCALE GENOMIC DNA]</scope>
</reference>
<comment type="caution">
    <text evidence="11">The sequence shown here is derived from an EMBL/GenBank/DDBJ whole genome shotgun (WGS) entry which is preliminary data.</text>
</comment>
<keyword evidence="7" id="KW-0175">Coiled coil</keyword>
<dbReference type="InterPro" id="IPR019734">
    <property type="entry name" value="TPR_rpt"/>
</dbReference>
<dbReference type="Gene3D" id="3.40.50.2300">
    <property type="match status" value="1"/>
</dbReference>
<dbReference type="GO" id="GO:0006950">
    <property type="term" value="P:response to stress"/>
    <property type="evidence" value="ECO:0007669"/>
    <property type="project" value="UniProtKB-ARBA"/>
</dbReference>
<accession>A0A9P1FCR9</accession>
<dbReference type="InterPro" id="IPR036388">
    <property type="entry name" value="WH-like_DNA-bd_sf"/>
</dbReference>
<evidence type="ECO:0000256" key="6">
    <source>
        <dbReference type="PROSITE-ProRule" id="PRU00339"/>
    </source>
</evidence>
<keyword evidence="4" id="KW-1015">Disulfide bond</keyword>
<dbReference type="SUPFAM" id="SSF52172">
    <property type="entry name" value="CheY-like"/>
    <property type="match status" value="1"/>
</dbReference>
<dbReference type="Gene3D" id="3.40.30.10">
    <property type="entry name" value="Glutaredoxin"/>
    <property type="match status" value="1"/>
</dbReference>
<gene>
    <name evidence="11" type="ORF">C1SCF055_LOCUS579</name>
</gene>
<dbReference type="PROSITE" id="PS50110">
    <property type="entry name" value="RESPONSE_REGULATORY"/>
    <property type="match status" value="1"/>
</dbReference>
<dbReference type="Pfam" id="PF00578">
    <property type="entry name" value="AhpC-TSA"/>
    <property type="match status" value="1"/>
</dbReference>
<feature type="domain" description="Thioredoxin" evidence="10">
    <location>
        <begin position="1684"/>
        <end position="1836"/>
    </location>
</feature>
<evidence type="ECO:0000313" key="11">
    <source>
        <dbReference type="EMBL" id="CAI3971989.1"/>
    </source>
</evidence>
<dbReference type="InterPro" id="IPR016032">
    <property type="entry name" value="Sig_transdc_resp-reg_C-effctor"/>
</dbReference>
<dbReference type="OrthoDB" id="448136at2759"/>
<dbReference type="InterPro" id="IPR047262">
    <property type="entry name" value="PRX-like1"/>
</dbReference>
<dbReference type="PROSITE" id="PS00622">
    <property type="entry name" value="HTH_LUXR_1"/>
    <property type="match status" value="1"/>
</dbReference>
<evidence type="ECO:0000259" key="8">
    <source>
        <dbReference type="PROSITE" id="PS50043"/>
    </source>
</evidence>
<dbReference type="Pfam" id="PF14559">
    <property type="entry name" value="TPR_19"/>
    <property type="match status" value="1"/>
</dbReference>
<feature type="repeat" description="TPR" evidence="6">
    <location>
        <begin position="117"/>
        <end position="150"/>
    </location>
</feature>
<dbReference type="EMBL" id="CAMXCT010000001">
    <property type="protein sequence ID" value="CAI3971989.1"/>
    <property type="molecule type" value="Genomic_DNA"/>
</dbReference>
<dbReference type="Pfam" id="PF00072">
    <property type="entry name" value="Response_reg"/>
    <property type="match status" value="1"/>
</dbReference>
<protein>
    <submittedName>
        <fullName evidence="12">Transcriptional regulatory protein FixJ</fullName>
    </submittedName>
</protein>
<dbReference type="InterPro" id="IPR001789">
    <property type="entry name" value="Sig_transdc_resp-reg_receiver"/>
</dbReference>
<dbReference type="InterPro" id="IPR013766">
    <property type="entry name" value="Thioredoxin_domain"/>
</dbReference>
<dbReference type="Proteomes" id="UP001152797">
    <property type="component" value="Unassembled WGS sequence"/>
</dbReference>
<dbReference type="InterPro" id="IPR000792">
    <property type="entry name" value="Tscrpt_reg_LuxR_C"/>
</dbReference>
<dbReference type="SMART" id="SM00448">
    <property type="entry name" value="REC"/>
    <property type="match status" value="1"/>
</dbReference>
<feature type="domain" description="Response regulatory" evidence="9">
    <location>
        <begin position="1454"/>
        <end position="1568"/>
    </location>
</feature>
<dbReference type="GO" id="GO:0003677">
    <property type="term" value="F:DNA binding"/>
    <property type="evidence" value="ECO:0007669"/>
    <property type="project" value="UniProtKB-KW"/>
</dbReference>
<dbReference type="InterPro" id="IPR011990">
    <property type="entry name" value="TPR-like_helical_dom_sf"/>
</dbReference>
<evidence type="ECO:0000256" key="1">
    <source>
        <dbReference type="ARBA" id="ARBA00022737"/>
    </source>
</evidence>
<dbReference type="GO" id="GO:0000160">
    <property type="term" value="P:phosphorelay signal transduction system"/>
    <property type="evidence" value="ECO:0007669"/>
    <property type="project" value="InterPro"/>
</dbReference>
<dbReference type="PROSITE" id="PS50005">
    <property type="entry name" value="TPR"/>
    <property type="match status" value="2"/>
</dbReference>
<dbReference type="PANTHER" id="PTHR45586">
    <property type="entry name" value="TPR REPEAT-CONTAINING PROTEIN PA4667"/>
    <property type="match status" value="1"/>
</dbReference>
<evidence type="ECO:0000256" key="5">
    <source>
        <dbReference type="PROSITE-ProRule" id="PRU00169"/>
    </source>
</evidence>
<dbReference type="CDD" id="cd02969">
    <property type="entry name" value="PRX_like1"/>
    <property type="match status" value="1"/>
</dbReference>
<evidence type="ECO:0000256" key="4">
    <source>
        <dbReference type="ARBA" id="ARBA00023157"/>
    </source>
</evidence>
<reference evidence="11" key="1">
    <citation type="submission" date="2022-10" db="EMBL/GenBank/DDBJ databases">
        <authorList>
            <person name="Chen Y."/>
            <person name="Dougan E. K."/>
            <person name="Chan C."/>
            <person name="Rhodes N."/>
            <person name="Thang M."/>
        </authorList>
    </citation>
    <scope>NUCLEOTIDE SEQUENCE</scope>
</reference>
<name>A0A9P1FCR9_9DINO</name>
<dbReference type="SMART" id="SM00028">
    <property type="entry name" value="TPR"/>
    <property type="match status" value="11"/>
</dbReference>
<evidence type="ECO:0000313" key="12">
    <source>
        <dbReference type="EMBL" id="CAL4759301.1"/>
    </source>
</evidence>
<keyword evidence="13" id="KW-1185">Reference proteome</keyword>
<dbReference type="Pfam" id="PF13432">
    <property type="entry name" value="TPR_16"/>
    <property type="match status" value="3"/>
</dbReference>
<keyword evidence="1" id="KW-0677">Repeat</keyword>
<dbReference type="Gene3D" id="1.10.10.10">
    <property type="entry name" value="Winged helix-like DNA-binding domain superfamily/Winged helix DNA-binding domain"/>
    <property type="match status" value="1"/>
</dbReference>
<dbReference type="Gene3D" id="2.60.120.230">
    <property type="match status" value="1"/>
</dbReference>
<dbReference type="InterPro" id="IPR036249">
    <property type="entry name" value="Thioredoxin-like_sf"/>
</dbReference>
<dbReference type="PANTHER" id="PTHR45586:SF1">
    <property type="entry name" value="LIPOPOLYSACCHARIDE ASSEMBLY PROTEIN B"/>
    <property type="match status" value="1"/>
</dbReference>
<evidence type="ECO:0000259" key="10">
    <source>
        <dbReference type="PROSITE" id="PS51352"/>
    </source>
</evidence>
<dbReference type="InterPro" id="IPR014784">
    <property type="entry name" value="Cu2_ascorb_mOase-like_C"/>
</dbReference>
<dbReference type="SUPFAM" id="SSF46894">
    <property type="entry name" value="C-terminal effector domain of the bipartite response regulators"/>
    <property type="match status" value="1"/>
</dbReference>